<keyword evidence="5 8" id="KW-1133">Transmembrane helix</keyword>
<feature type="transmembrane region" description="Helical" evidence="8">
    <location>
        <begin position="162"/>
        <end position="183"/>
    </location>
</feature>
<dbReference type="Pfam" id="PF09594">
    <property type="entry name" value="GT87"/>
    <property type="match status" value="1"/>
</dbReference>
<feature type="transmembrane region" description="Helical" evidence="8">
    <location>
        <begin position="252"/>
        <end position="269"/>
    </location>
</feature>
<reference evidence="9 10" key="1">
    <citation type="submission" date="2018-03" db="EMBL/GenBank/DDBJ databases">
        <title>Bioinformatic expansion and discovery of thiopeptide antibiotics.</title>
        <authorList>
            <person name="Schwalen C.J."/>
            <person name="Hudson G.A."/>
            <person name="Mitchell D.A."/>
        </authorList>
    </citation>
    <scope>NUCLEOTIDE SEQUENCE [LARGE SCALE GENOMIC DNA]</scope>
    <source>
        <strain evidence="9 10">ATCC 21389</strain>
    </source>
</reference>
<feature type="transmembrane region" description="Helical" evidence="8">
    <location>
        <begin position="78"/>
        <end position="100"/>
    </location>
</feature>
<evidence type="ECO:0000256" key="5">
    <source>
        <dbReference type="ARBA" id="ARBA00022989"/>
    </source>
</evidence>
<dbReference type="GO" id="GO:0016758">
    <property type="term" value="F:hexosyltransferase activity"/>
    <property type="evidence" value="ECO:0007669"/>
    <property type="project" value="InterPro"/>
</dbReference>
<gene>
    <name evidence="9" type="ORF">C7C46_29040</name>
</gene>
<keyword evidence="2" id="KW-1003">Cell membrane</keyword>
<dbReference type="InterPro" id="IPR018584">
    <property type="entry name" value="GT87"/>
</dbReference>
<evidence type="ECO:0000256" key="8">
    <source>
        <dbReference type="SAM" id="Phobius"/>
    </source>
</evidence>
<evidence type="ECO:0000256" key="1">
    <source>
        <dbReference type="ARBA" id="ARBA00004651"/>
    </source>
</evidence>
<keyword evidence="10" id="KW-1185">Reference proteome</keyword>
<evidence type="ECO:0000256" key="4">
    <source>
        <dbReference type="ARBA" id="ARBA00022692"/>
    </source>
</evidence>
<evidence type="ECO:0000313" key="9">
    <source>
        <dbReference type="EMBL" id="PYC68624.1"/>
    </source>
</evidence>
<proteinExistence type="inferred from homology"/>
<evidence type="ECO:0000256" key="2">
    <source>
        <dbReference type="ARBA" id="ARBA00022475"/>
    </source>
</evidence>
<keyword evidence="3" id="KW-0808">Transferase</keyword>
<feature type="transmembrane region" description="Helical" evidence="8">
    <location>
        <begin position="109"/>
        <end position="126"/>
    </location>
</feature>
<keyword evidence="4 8" id="KW-0812">Transmembrane</keyword>
<feature type="transmembrane region" description="Helical" evidence="8">
    <location>
        <begin position="189"/>
        <end position="208"/>
    </location>
</feature>
<dbReference type="RefSeq" id="WP_110672905.1">
    <property type="nucleotide sequence ID" value="NZ_PYBW01000135.1"/>
</dbReference>
<keyword evidence="6 8" id="KW-0472">Membrane</keyword>
<evidence type="ECO:0000313" key="10">
    <source>
        <dbReference type="Proteomes" id="UP000248039"/>
    </source>
</evidence>
<evidence type="ECO:0008006" key="11">
    <source>
        <dbReference type="Google" id="ProtNLM"/>
    </source>
</evidence>
<accession>A0A2V4NJ52</accession>
<feature type="transmembrane region" description="Helical" evidence="8">
    <location>
        <begin position="326"/>
        <end position="346"/>
    </location>
</feature>
<organism evidence="9 10">
    <name type="scientific">Streptomyces tateyamensis</name>
    <dbReference type="NCBI Taxonomy" id="565073"/>
    <lineage>
        <taxon>Bacteria</taxon>
        <taxon>Bacillati</taxon>
        <taxon>Actinomycetota</taxon>
        <taxon>Actinomycetes</taxon>
        <taxon>Kitasatosporales</taxon>
        <taxon>Streptomycetaceae</taxon>
        <taxon>Streptomyces</taxon>
    </lineage>
</organism>
<name>A0A2V4NJ52_9ACTN</name>
<evidence type="ECO:0000256" key="7">
    <source>
        <dbReference type="ARBA" id="ARBA00024033"/>
    </source>
</evidence>
<dbReference type="OrthoDB" id="9774600at2"/>
<dbReference type="AlphaFoldDB" id="A0A2V4NJ52"/>
<sequence length="422" mass="44981">MTLRQIASLAVLAVLAGVFLAVIPGHRGWFDVGVYYGTVQHWTHGGNIYDYQRPGTGYGFTYPPFAALCMLPMALVGWHTAIAIATTLNVLATGALLYWLVDPIARRQGWNRGFAFGLAAVAFAVLNPVRDTFSFGQINLLLMAMVFADCRRLSRGGRFAGVGIGLAAAVKLTPAVFIGYLVITRRYRAALVAVGSALGATLLGQAVAPGASHFFWHQALWDTSRVGNLGYISNQSLQGMLARLAPNSPSKAVWAAAVLLVLTVWAHRARRADRCGDQWTGFALTGLASCLVSPITWVHHLVWALPALLALADGGLKATQPARRRLLLGGSAAVYVVLTSGLVWLWKGPPSGLGGFLGANSYLLLTVALLVAVPVPAAVARRRPVAGTAAGRPRTVVLERPLPLVSRELARDLVSRGSRSPR</sequence>
<protein>
    <recommendedName>
        <fullName evidence="11">Glycosyltransferase</fullName>
    </recommendedName>
</protein>
<evidence type="ECO:0000256" key="6">
    <source>
        <dbReference type="ARBA" id="ARBA00023136"/>
    </source>
</evidence>
<feature type="transmembrane region" description="Helical" evidence="8">
    <location>
        <begin position="352"/>
        <end position="373"/>
    </location>
</feature>
<dbReference type="Proteomes" id="UP000248039">
    <property type="component" value="Unassembled WGS sequence"/>
</dbReference>
<comment type="caution">
    <text evidence="9">The sequence shown here is derived from an EMBL/GenBank/DDBJ whole genome shotgun (WGS) entry which is preliminary data.</text>
</comment>
<comment type="subcellular location">
    <subcellularLocation>
        <location evidence="1">Cell membrane</location>
        <topology evidence="1">Multi-pass membrane protein</topology>
    </subcellularLocation>
</comment>
<dbReference type="EMBL" id="PYBW01000135">
    <property type="protein sequence ID" value="PYC68624.1"/>
    <property type="molecule type" value="Genomic_DNA"/>
</dbReference>
<dbReference type="GO" id="GO:0005886">
    <property type="term" value="C:plasma membrane"/>
    <property type="evidence" value="ECO:0007669"/>
    <property type="project" value="UniProtKB-SubCell"/>
</dbReference>
<evidence type="ECO:0000256" key="3">
    <source>
        <dbReference type="ARBA" id="ARBA00022679"/>
    </source>
</evidence>
<comment type="similarity">
    <text evidence="7">Belongs to the glycosyltransferase 87 family.</text>
</comment>